<evidence type="ECO:0000256" key="8">
    <source>
        <dbReference type="HAMAP-Rule" id="MF_03151"/>
    </source>
</evidence>
<dbReference type="InterPro" id="IPR027499">
    <property type="entry name" value="GatF"/>
</dbReference>
<dbReference type="HAMAP" id="MF_03151">
    <property type="entry name" value="GatF"/>
    <property type="match status" value="1"/>
</dbReference>
<evidence type="ECO:0000313" key="9">
    <source>
        <dbReference type="EMBL" id="EGW32785.1"/>
    </source>
</evidence>
<comment type="subunit">
    <text evidence="8">Subunit of the heterotrimeric GatFAB amidotransferase (AdT) complex, composed of A, B and F subunits.</text>
</comment>
<dbReference type="STRING" id="619300.G3AMD2"/>
<dbReference type="GO" id="GO:0050567">
    <property type="term" value="F:glutaminyl-tRNA synthase (glutamine-hydrolyzing) activity"/>
    <property type="evidence" value="ECO:0007669"/>
    <property type="project" value="UniProtKB-UniRule"/>
</dbReference>
<comment type="subcellular location">
    <subcellularLocation>
        <location evidence="8">Mitochondrion inner membrane</location>
        <topology evidence="8">Peripheral membrane protein</topology>
        <orientation evidence="8">Matrix side</orientation>
    </subcellularLocation>
</comment>
<keyword evidence="2 8" id="KW-0547">Nucleotide-binding</keyword>
<dbReference type="HOGENOM" id="CLU_127195_0_0_1"/>
<dbReference type="RefSeq" id="XP_007374300.1">
    <property type="nucleotide sequence ID" value="XM_007374238.1"/>
</dbReference>
<keyword evidence="4 8" id="KW-0067">ATP-binding</keyword>
<comment type="similarity">
    <text evidence="8">Belongs to the GatF family.</text>
</comment>
<evidence type="ECO:0000313" key="10">
    <source>
        <dbReference type="Proteomes" id="UP000000709"/>
    </source>
</evidence>
<dbReference type="Proteomes" id="UP000000709">
    <property type="component" value="Unassembled WGS sequence"/>
</dbReference>
<dbReference type="KEGG" id="spaa:SPAPADRAFT_135685"/>
<comment type="function">
    <text evidence="8">Allows the formation of correctly charged Gln-tRNA(Gln) through the transamidation of misacylated Glu-tRNA(Gln) in the mitochondria. The reaction takes place in the presence of glutamine and ATP through an activated gamma-phospho-Glu-tRNA(Gln). Required for proper protein synthesis within the mitochondrion.</text>
</comment>
<reference evidence="9 10" key="1">
    <citation type="journal article" date="2011" name="Proc. Natl. Acad. Sci. U.S.A.">
        <title>Comparative genomics of xylose-fermenting fungi for enhanced biofuel production.</title>
        <authorList>
            <person name="Wohlbach D.J."/>
            <person name="Kuo A."/>
            <person name="Sato T.K."/>
            <person name="Potts K.M."/>
            <person name="Salamov A.A."/>
            <person name="LaButti K.M."/>
            <person name="Sun H."/>
            <person name="Clum A."/>
            <person name="Pangilinan J.L."/>
            <person name="Lindquist E.A."/>
            <person name="Lucas S."/>
            <person name="Lapidus A."/>
            <person name="Jin M."/>
            <person name="Gunawan C."/>
            <person name="Balan V."/>
            <person name="Dale B.E."/>
            <person name="Jeffries T.W."/>
            <person name="Zinkel R."/>
            <person name="Barry K.W."/>
            <person name="Grigoriev I.V."/>
            <person name="Gasch A.P."/>
        </authorList>
    </citation>
    <scope>NUCLEOTIDE SEQUENCE [LARGE SCALE GENOMIC DNA]</scope>
    <source>
        <strain evidence="10">NRRL Y-27907 / 11-Y1</strain>
    </source>
</reference>
<sequence length="163" mass="18832">MIRPIVILRRFNSSYLNTKQQIDKFLSQPTWSVKQLMKPNQDSINKITIDSNVIRKMLALSGLKSDITPEREQELINALKSQMTFIGHLYNENEMNQETESSNDSIFRLIATDHKANPPLTLDTLLEQIEKLPSEVNSEKGEHGFDITEINSRNDHFFTIKTK</sequence>
<protein>
    <recommendedName>
        <fullName evidence="8">Glutamyl-tRNA(Gln) amidotransferase subunit F, mitochondrial</fullName>
        <shortName evidence="8">Glu-AdT subunit F</shortName>
        <ecNumber evidence="8">6.3.5.-</ecNumber>
    </recommendedName>
</protein>
<proteinExistence type="inferred from homology"/>
<comment type="catalytic activity">
    <reaction evidence="8">
        <text>L-glutamyl-tRNA(Gln) + L-glutamine + ATP + H2O = L-glutaminyl-tRNA(Gln) + L-glutamate + ADP + phosphate + H(+)</text>
        <dbReference type="Rhea" id="RHEA:17521"/>
        <dbReference type="Rhea" id="RHEA-COMP:9681"/>
        <dbReference type="Rhea" id="RHEA-COMP:9684"/>
        <dbReference type="ChEBI" id="CHEBI:15377"/>
        <dbReference type="ChEBI" id="CHEBI:15378"/>
        <dbReference type="ChEBI" id="CHEBI:29985"/>
        <dbReference type="ChEBI" id="CHEBI:30616"/>
        <dbReference type="ChEBI" id="CHEBI:43474"/>
        <dbReference type="ChEBI" id="CHEBI:58359"/>
        <dbReference type="ChEBI" id="CHEBI:78520"/>
        <dbReference type="ChEBI" id="CHEBI:78521"/>
        <dbReference type="ChEBI" id="CHEBI:456216"/>
    </reaction>
</comment>
<evidence type="ECO:0000256" key="4">
    <source>
        <dbReference type="ARBA" id="ARBA00022840"/>
    </source>
</evidence>
<dbReference type="EC" id="6.3.5.-" evidence="8"/>
<accession>G3AMD2</accession>
<keyword evidence="5 8" id="KW-0648">Protein biosynthesis</keyword>
<keyword evidence="3 8" id="KW-0999">Mitochondrion inner membrane</keyword>
<evidence type="ECO:0000256" key="7">
    <source>
        <dbReference type="ARBA" id="ARBA00023136"/>
    </source>
</evidence>
<dbReference type="OMA" id="STWSINE"/>
<dbReference type="GO" id="GO:0070681">
    <property type="term" value="P:glutaminyl-tRNAGln biosynthesis via transamidation"/>
    <property type="evidence" value="ECO:0007669"/>
    <property type="project" value="UniProtKB-UniRule"/>
</dbReference>
<dbReference type="OrthoDB" id="5348092at2759"/>
<keyword evidence="7 8" id="KW-0472">Membrane</keyword>
<evidence type="ECO:0000256" key="5">
    <source>
        <dbReference type="ARBA" id="ARBA00022917"/>
    </source>
</evidence>
<name>G3AMD2_SPAPN</name>
<evidence type="ECO:0000256" key="3">
    <source>
        <dbReference type="ARBA" id="ARBA00022792"/>
    </source>
</evidence>
<gene>
    <name evidence="8" type="primary">GTF1</name>
    <name evidence="9" type="ORF">SPAPADRAFT_135685</name>
</gene>
<keyword evidence="6 8" id="KW-0496">Mitochondrion</keyword>
<keyword evidence="1 8" id="KW-0436">Ligase</keyword>
<dbReference type="AlphaFoldDB" id="G3AMD2"/>
<dbReference type="InParanoid" id="G3AMD2"/>
<dbReference type="Pfam" id="PF20977">
    <property type="entry name" value="GatF"/>
    <property type="match status" value="1"/>
</dbReference>
<dbReference type="EMBL" id="GL996501">
    <property type="protein sequence ID" value="EGW32785.1"/>
    <property type="molecule type" value="Genomic_DNA"/>
</dbReference>
<dbReference type="GO" id="GO:0030956">
    <property type="term" value="C:glutamyl-tRNA(Gln) amidotransferase complex"/>
    <property type="evidence" value="ECO:0007669"/>
    <property type="project" value="UniProtKB-UniRule"/>
</dbReference>
<dbReference type="GO" id="GO:0005743">
    <property type="term" value="C:mitochondrial inner membrane"/>
    <property type="evidence" value="ECO:0007669"/>
    <property type="project" value="UniProtKB-SubCell"/>
</dbReference>
<dbReference type="eggNOG" id="ENOG502RK44">
    <property type="taxonomic scope" value="Eukaryota"/>
</dbReference>
<evidence type="ECO:0000256" key="6">
    <source>
        <dbReference type="ARBA" id="ARBA00023128"/>
    </source>
</evidence>
<evidence type="ECO:0000256" key="2">
    <source>
        <dbReference type="ARBA" id="ARBA00022741"/>
    </source>
</evidence>
<dbReference type="GO" id="GO:0032543">
    <property type="term" value="P:mitochondrial translation"/>
    <property type="evidence" value="ECO:0007669"/>
    <property type="project" value="UniProtKB-UniRule"/>
</dbReference>
<evidence type="ECO:0000256" key="1">
    <source>
        <dbReference type="ARBA" id="ARBA00022598"/>
    </source>
</evidence>
<dbReference type="GeneID" id="18869909"/>
<organism evidence="10">
    <name type="scientific">Spathaspora passalidarum (strain NRRL Y-27907 / 11-Y1)</name>
    <dbReference type="NCBI Taxonomy" id="619300"/>
    <lineage>
        <taxon>Eukaryota</taxon>
        <taxon>Fungi</taxon>
        <taxon>Dikarya</taxon>
        <taxon>Ascomycota</taxon>
        <taxon>Saccharomycotina</taxon>
        <taxon>Pichiomycetes</taxon>
        <taxon>Debaryomycetaceae</taxon>
        <taxon>Spathaspora</taxon>
    </lineage>
</organism>
<keyword evidence="10" id="KW-1185">Reference proteome</keyword>
<dbReference type="GO" id="GO:0005524">
    <property type="term" value="F:ATP binding"/>
    <property type="evidence" value="ECO:0007669"/>
    <property type="project" value="UniProtKB-KW"/>
</dbReference>